<dbReference type="Proteomes" id="UP001363460">
    <property type="component" value="Chromosome"/>
</dbReference>
<dbReference type="RefSeq" id="WP_291782801.1">
    <property type="nucleotide sequence ID" value="NZ_CP146369.1"/>
</dbReference>
<accession>A0ABZ2IAN2</accession>
<evidence type="ECO:0000256" key="1">
    <source>
        <dbReference type="SAM" id="MobiDB-lite"/>
    </source>
</evidence>
<sequence length="170" mass="17629">MMPALAACGQGQAEKAEDAAPPPAAAAPETAPSPTVAASPVPPPPAAALRSSPGPRGSTVDLTRVQVTGSILTVELRYTPPPGEAVSQWFFNISDVSVIDDATSQRYGVLQDEEKKWMAAPLSGGRIGVSTGRDKPAIIWFKFPAPPADSATISLNMPDVSPFDGVPVQR</sequence>
<evidence type="ECO:0008006" key="4">
    <source>
        <dbReference type="Google" id="ProtNLM"/>
    </source>
</evidence>
<feature type="region of interest" description="Disordered" evidence="1">
    <location>
        <begin position="1"/>
        <end position="61"/>
    </location>
</feature>
<proteinExistence type="predicted"/>
<organism evidence="2 3">
    <name type="scientific">Brevundimonas olei</name>
    <dbReference type="NCBI Taxonomy" id="657642"/>
    <lineage>
        <taxon>Bacteria</taxon>
        <taxon>Pseudomonadati</taxon>
        <taxon>Pseudomonadota</taxon>
        <taxon>Alphaproteobacteria</taxon>
        <taxon>Caulobacterales</taxon>
        <taxon>Caulobacteraceae</taxon>
        <taxon>Brevundimonas</taxon>
    </lineage>
</organism>
<protein>
    <recommendedName>
        <fullName evidence="4">DUF4352 domain-containing protein</fullName>
    </recommendedName>
</protein>
<dbReference type="EMBL" id="CP146369">
    <property type="protein sequence ID" value="WWT54692.1"/>
    <property type="molecule type" value="Genomic_DNA"/>
</dbReference>
<evidence type="ECO:0000313" key="2">
    <source>
        <dbReference type="EMBL" id="WWT54692.1"/>
    </source>
</evidence>
<gene>
    <name evidence="2" type="ORF">V8J38_15795</name>
</gene>
<feature type="compositionally biased region" description="Low complexity" evidence="1">
    <location>
        <begin position="26"/>
        <end position="39"/>
    </location>
</feature>
<reference evidence="2 3" key="1">
    <citation type="submission" date="2024-02" db="EMBL/GenBank/DDBJ databases">
        <title>Distribution and functional of Brevundimonas-related endobacteria within Verticillium dahliae.</title>
        <authorList>
            <person name="Zeng H."/>
        </authorList>
    </citation>
    <scope>NUCLEOTIDE SEQUENCE [LARGE SCALE GENOMIC DNA]</scope>
    <source>
        <strain evidence="2 3">TRM 44200</strain>
    </source>
</reference>
<evidence type="ECO:0000313" key="3">
    <source>
        <dbReference type="Proteomes" id="UP001363460"/>
    </source>
</evidence>
<keyword evidence="3" id="KW-1185">Reference proteome</keyword>
<name>A0ABZ2IAN2_9CAUL</name>